<gene>
    <name evidence="2" type="ORF">HBR001_LOCUS34</name>
</gene>
<evidence type="ECO:0000256" key="1">
    <source>
        <dbReference type="SAM" id="MobiDB-lite"/>
    </source>
</evidence>
<evidence type="ECO:0008006" key="4">
    <source>
        <dbReference type="Google" id="ProtNLM"/>
    </source>
</evidence>
<organism evidence="2 3">
    <name type="scientific">Hyaloperonospora brassicae</name>
    <name type="common">Brassica downy mildew</name>
    <name type="synonym">Peronospora brassicae</name>
    <dbReference type="NCBI Taxonomy" id="162125"/>
    <lineage>
        <taxon>Eukaryota</taxon>
        <taxon>Sar</taxon>
        <taxon>Stramenopiles</taxon>
        <taxon>Oomycota</taxon>
        <taxon>Peronosporomycetes</taxon>
        <taxon>Peronosporales</taxon>
        <taxon>Peronosporaceae</taxon>
        <taxon>Hyaloperonospora</taxon>
    </lineage>
</organism>
<dbReference type="Proteomes" id="UP001162031">
    <property type="component" value="Unassembled WGS sequence"/>
</dbReference>
<feature type="compositionally biased region" description="Basic and acidic residues" evidence="1">
    <location>
        <begin position="61"/>
        <end position="70"/>
    </location>
</feature>
<name>A0AAV0SY97_HYABA</name>
<dbReference type="AlphaFoldDB" id="A0AAV0SY97"/>
<accession>A0AAV0SY97</accession>
<feature type="region of interest" description="Disordered" evidence="1">
    <location>
        <begin position="1"/>
        <end position="112"/>
    </location>
</feature>
<evidence type="ECO:0000313" key="2">
    <source>
        <dbReference type="EMBL" id="CAI5708201.1"/>
    </source>
</evidence>
<sequence>MSPMAGNNGDKAAAPQGHARASSARPTSASAVGDNSPAHERGPTKRDKILTMFDALSSLSDRNETSHIRVEEDEECDAQSRAGFSRQPTSQEYSPFEALGPRFPAPPPQPQQVCARSPIAALVTAEEQKDRALEASLAAAHPPWYTHQRQHVGTSDARHRMLFVRMFDGSELYRGLV</sequence>
<feature type="compositionally biased region" description="Low complexity" evidence="1">
    <location>
        <begin position="19"/>
        <end position="31"/>
    </location>
</feature>
<reference evidence="2" key="1">
    <citation type="submission" date="2022-12" db="EMBL/GenBank/DDBJ databases">
        <authorList>
            <person name="Webb A."/>
        </authorList>
    </citation>
    <scope>NUCLEOTIDE SEQUENCE</scope>
    <source>
        <strain evidence="2">Hp1</strain>
    </source>
</reference>
<comment type="caution">
    <text evidence="2">The sequence shown here is derived from an EMBL/GenBank/DDBJ whole genome shotgun (WGS) entry which is preliminary data.</text>
</comment>
<protein>
    <recommendedName>
        <fullName evidence="4">RxLR effector candidate protein</fullName>
    </recommendedName>
</protein>
<feature type="compositionally biased region" description="Basic and acidic residues" evidence="1">
    <location>
        <begin position="37"/>
        <end position="49"/>
    </location>
</feature>
<evidence type="ECO:0000313" key="3">
    <source>
        <dbReference type="Proteomes" id="UP001162031"/>
    </source>
</evidence>
<proteinExistence type="predicted"/>
<dbReference type="EMBL" id="CANTFL010000003">
    <property type="protein sequence ID" value="CAI5708201.1"/>
    <property type="molecule type" value="Genomic_DNA"/>
</dbReference>
<keyword evidence="3" id="KW-1185">Reference proteome</keyword>